<dbReference type="Proteomes" id="UP000317318">
    <property type="component" value="Chromosome"/>
</dbReference>
<reference evidence="2 3" key="1">
    <citation type="submission" date="2019-02" db="EMBL/GenBank/DDBJ databases">
        <title>Deep-cultivation of Planctomycetes and their phenomic and genomic characterization uncovers novel biology.</title>
        <authorList>
            <person name="Wiegand S."/>
            <person name="Jogler M."/>
            <person name="Boedeker C."/>
            <person name="Pinto D."/>
            <person name="Vollmers J."/>
            <person name="Rivas-Marin E."/>
            <person name="Kohn T."/>
            <person name="Peeters S.H."/>
            <person name="Heuer A."/>
            <person name="Rast P."/>
            <person name="Oberbeckmann S."/>
            <person name="Bunk B."/>
            <person name="Jeske O."/>
            <person name="Meyerdierks A."/>
            <person name="Storesund J.E."/>
            <person name="Kallscheuer N."/>
            <person name="Luecker S."/>
            <person name="Lage O.M."/>
            <person name="Pohl T."/>
            <person name="Merkel B.J."/>
            <person name="Hornburger P."/>
            <person name="Mueller R.-W."/>
            <person name="Bruemmer F."/>
            <person name="Labrenz M."/>
            <person name="Spormann A.M."/>
            <person name="Op den Camp H."/>
            <person name="Overmann J."/>
            <person name="Amann R."/>
            <person name="Jetten M.S.M."/>
            <person name="Mascher T."/>
            <person name="Medema M.H."/>
            <person name="Devos D.P."/>
            <person name="Kaster A.-K."/>
            <person name="Ovreas L."/>
            <person name="Rohde M."/>
            <person name="Galperin M.Y."/>
            <person name="Jogler C."/>
        </authorList>
    </citation>
    <scope>NUCLEOTIDE SEQUENCE [LARGE SCALE GENOMIC DNA]</scope>
    <source>
        <strain evidence="2 3">Pan189</strain>
    </source>
</reference>
<evidence type="ECO:0000313" key="2">
    <source>
        <dbReference type="EMBL" id="QDT37775.1"/>
    </source>
</evidence>
<organism evidence="2 3">
    <name type="scientific">Stratiformator vulcanicus</name>
    <dbReference type="NCBI Taxonomy" id="2527980"/>
    <lineage>
        <taxon>Bacteria</taxon>
        <taxon>Pseudomonadati</taxon>
        <taxon>Planctomycetota</taxon>
        <taxon>Planctomycetia</taxon>
        <taxon>Planctomycetales</taxon>
        <taxon>Planctomycetaceae</taxon>
        <taxon>Stratiformator</taxon>
    </lineage>
</organism>
<accession>A0A517R1I7</accession>
<dbReference type="KEGG" id="svp:Pan189_21570"/>
<dbReference type="EMBL" id="CP036268">
    <property type="protein sequence ID" value="QDT37775.1"/>
    <property type="molecule type" value="Genomic_DNA"/>
</dbReference>
<evidence type="ECO:0000256" key="1">
    <source>
        <dbReference type="SAM" id="MobiDB-lite"/>
    </source>
</evidence>
<proteinExistence type="predicted"/>
<feature type="region of interest" description="Disordered" evidence="1">
    <location>
        <begin position="87"/>
        <end position="111"/>
    </location>
</feature>
<evidence type="ECO:0000313" key="3">
    <source>
        <dbReference type="Proteomes" id="UP000317318"/>
    </source>
</evidence>
<keyword evidence="3" id="KW-1185">Reference proteome</keyword>
<sequence>MMKSRAALVACIAMIGAIDSRAGAEDLDAVTVPYEFKAYAVTVSINIEPQLRPFIDDSRLLRDLNQSLLRTFGGHFRTNITIGAPSEIDESSKSAAGDDQEPSQSDSNEDSDKIYEVLVRSSHPFAEIAVEEIDAATGTRGGNIRRTVVQEAVGETIVELIAATFRPIFLIEEVNEDGFILLRQRAGTLMPPDPAAMPAGVGTFVRPFYRMTTRDGELREIREIPWTYLQLASPSRGIRSASPISALRRPIGPRRRGSVTAVAILVRPSHPETTFKIVESAPSEFVFAGREVNIAPIAEETATSGDKTAEPNVVVAPESERVLITSRRGEVIIPQTSKRRPVWATVRSGSATLAKVPIFPGGKQVAVLELPSDEVRLKFEADIAALSVELTDNVARRAALLTKARRAGRSDQFQQAEQYLNDAERLPDSAQFASRAETLEGLAVRAANKQNNRVAVARIRAMTRQVIGVIDKYLGEDAVRVVREEVSELKQTAIDVRQPQTRPPDTIRQIEP</sequence>
<name>A0A517R1I7_9PLAN</name>
<gene>
    <name evidence="2" type="ORF">Pan189_21570</name>
</gene>
<dbReference type="AlphaFoldDB" id="A0A517R1I7"/>
<protein>
    <submittedName>
        <fullName evidence="2">Uncharacterized protein</fullName>
    </submittedName>
</protein>